<gene>
    <name evidence="4" type="ORF">V1468_12665</name>
</gene>
<reference evidence="4 5" key="1">
    <citation type="submission" date="2024-02" db="EMBL/GenBank/DDBJ databases">
        <title>Winogradskyella poriferorum JCM 12885.</title>
        <authorList>
            <person name="Zhang D.-F."/>
            <person name="Fu Z.-Y."/>
        </authorList>
    </citation>
    <scope>NUCLEOTIDE SEQUENCE [LARGE SCALE GENOMIC DNA]</scope>
    <source>
        <strain evidence="4 5">JCM 12885</strain>
    </source>
</reference>
<keyword evidence="4" id="KW-0378">Hydrolase</keyword>
<dbReference type="InterPro" id="IPR050546">
    <property type="entry name" value="Glycosyl_Hydrlase_16"/>
</dbReference>
<dbReference type="SUPFAM" id="SSF49899">
    <property type="entry name" value="Concanavalin A-like lectins/glucanases"/>
    <property type="match status" value="1"/>
</dbReference>
<evidence type="ECO:0000256" key="1">
    <source>
        <dbReference type="ARBA" id="ARBA00006865"/>
    </source>
</evidence>
<dbReference type="CDD" id="cd08023">
    <property type="entry name" value="GH16_laminarinase_like"/>
    <property type="match status" value="1"/>
</dbReference>
<dbReference type="EMBL" id="JAZHOU010000004">
    <property type="protein sequence ID" value="MEF3079863.1"/>
    <property type="molecule type" value="Genomic_DNA"/>
</dbReference>
<dbReference type="InterPro" id="IPR013320">
    <property type="entry name" value="ConA-like_dom_sf"/>
</dbReference>
<keyword evidence="2" id="KW-0732">Signal</keyword>
<evidence type="ECO:0000256" key="2">
    <source>
        <dbReference type="SAM" id="SignalP"/>
    </source>
</evidence>
<dbReference type="PANTHER" id="PTHR10963">
    <property type="entry name" value="GLYCOSYL HYDROLASE-RELATED"/>
    <property type="match status" value="1"/>
</dbReference>
<dbReference type="Pfam" id="PF00722">
    <property type="entry name" value="Glyco_hydro_16"/>
    <property type="match status" value="1"/>
</dbReference>
<feature type="signal peptide" evidence="2">
    <location>
        <begin position="1"/>
        <end position="23"/>
    </location>
</feature>
<dbReference type="Gene3D" id="2.60.120.200">
    <property type="match status" value="1"/>
</dbReference>
<keyword evidence="5" id="KW-1185">Reference proteome</keyword>
<dbReference type="RefSeq" id="WP_331810595.1">
    <property type="nucleotide sequence ID" value="NZ_JAZHOU010000004.1"/>
</dbReference>
<name>A0ABU7W7M5_9FLAO</name>
<accession>A0ABU7W7M5</accession>
<dbReference type="PANTHER" id="PTHR10963:SF55">
    <property type="entry name" value="GLYCOSIDE HYDROLASE FAMILY 16 PROTEIN"/>
    <property type="match status" value="1"/>
</dbReference>
<evidence type="ECO:0000259" key="3">
    <source>
        <dbReference type="PROSITE" id="PS51762"/>
    </source>
</evidence>
<evidence type="ECO:0000313" key="4">
    <source>
        <dbReference type="EMBL" id="MEF3079863.1"/>
    </source>
</evidence>
<sequence>MKNLKFKLNVLILMILATIFSCQDDDASIGDIVAPTNLSIETVVVGQDANNPYGDGSGVVNLYATADNASSYKFIYSTSEVSAPSGQVEALFTNLGVNTYTVTVIAYGTGGLATTTTTEVEVLATYSPPEDLIEKLVGDSSKTWRLKSEANGHFGLGPVGGQIPVEWYGAGPEEKVGVGMYDDRFIFNIDGTFTHITNNTNDDPTTDVSGTVFGRDGLIDEIGTGGTVNGADVENLPYDDYTSSYSLIAPGGVETISLNGLSFISYYTGGNHNYQIFDRSVENELLLKTTDGNNEFDWWFILTSEEPANEEFATVYNNLVWQDEFDTNGAPNPSNWTYDLGTGTDGWGNLELQHYTDRPENIIVEDGMLKITAKAESFSGSDYTSSRIKSQDLYEFTYGRVEFRAKLPEGGGTWPALWMLGANFEDIGWPNCGEIDVMEHVGNNQNTIHGTLHYPGNSGGNAVGGSTTNPTASSEFHLYSVEWRPGEIIFLVDNEPYFTFDNDGTLPFNSDFFLIINFAMGGNFGGDVDPAFVESTLEVDYVRVYQ</sequence>
<protein>
    <submittedName>
        <fullName evidence="4">Glycoside hydrolase family 16 protein</fullName>
    </submittedName>
</protein>
<comment type="caution">
    <text evidence="4">The sequence shown here is derived from an EMBL/GenBank/DDBJ whole genome shotgun (WGS) entry which is preliminary data.</text>
</comment>
<dbReference type="GO" id="GO:0016787">
    <property type="term" value="F:hydrolase activity"/>
    <property type="evidence" value="ECO:0007669"/>
    <property type="project" value="UniProtKB-KW"/>
</dbReference>
<dbReference type="Proteomes" id="UP001356704">
    <property type="component" value="Unassembled WGS sequence"/>
</dbReference>
<dbReference type="PROSITE" id="PS51257">
    <property type="entry name" value="PROKAR_LIPOPROTEIN"/>
    <property type="match status" value="1"/>
</dbReference>
<evidence type="ECO:0000313" key="5">
    <source>
        <dbReference type="Proteomes" id="UP001356704"/>
    </source>
</evidence>
<dbReference type="PROSITE" id="PS51762">
    <property type="entry name" value="GH16_2"/>
    <property type="match status" value="1"/>
</dbReference>
<feature type="chain" id="PRO_5045569375" evidence="2">
    <location>
        <begin position="24"/>
        <end position="546"/>
    </location>
</feature>
<feature type="domain" description="GH16" evidence="3">
    <location>
        <begin position="325"/>
        <end position="546"/>
    </location>
</feature>
<proteinExistence type="inferred from homology"/>
<dbReference type="InterPro" id="IPR000757">
    <property type="entry name" value="Beta-glucanase-like"/>
</dbReference>
<comment type="similarity">
    <text evidence="1">Belongs to the glycosyl hydrolase 16 family.</text>
</comment>
<organism evidence="4 5">
    <name type="scientific">Winogradskyella poriferorum</name>
    <dbReference type="NCBI Taxonomy" id="307627"/>
    <lineage>
        <taxon>Bacteria</taxon>
        <taxon>Pseudomonadati</taxon>
        <taxon>Bacteroidota</taxon>
        <taxon>Flavobacteriia</taxon>
        <taxon>Flavobacteriales</taxon>
        <taxon>Flavobacteriaceae</taxon>
        <taxon>Winogradskyella</taxon>
    </lineage>
</organism>